<organism evidence="6 7">
    <name type="scientific">Halococcoides cellulosivorans</name>
    <dbReference type="NCBI Taxonomy" id="1679096"/>
    <lineage>
        <taxon>Archaea</taxon>
        <taxon>Methanobacteriati</taxon>
        <taxon>Methanobacteriota</taxon>
        <taxon>Stenosarchaea group</taxon>
        <taxon>Halobacteria</taxon>
        <taxon>Halobacteriales</taxon>
        <taxon>Haloarculaceae</taxon>
        <taxon>Halococcoides</taxon>
    </lineage>
</organism>
<dbReference type="SUPFAM" id="SSF56281">
    <property type="entry name" value="Metallo-hydrolase/oxidoreductase"/>
    <property type="match status" value="1"/>
</dbReference>
<evidence type="ECO:0000256" key="2">
    <source>
        <dbReference type="ARBA" id="ARBA00022723"/>
    </source>
</evidence>
<dbReference type="Gene3D" id="3.60.15.10">
    <property type="entry name" value="Ribonuclease Z/Hydroxyacylglutathione hydrolase-like"/>
    <property type="match status" value="2"/>
</dbReference>
<sequence length="201" mass="21640">MAVTNLTADADVFTSNAFLVTGAETTLVDPGADPAIVDALRARVDTLDRIVVTHQDSDHVDQLGAVVEAFDPAVYTAAEHPHRTHTLASGDELLVGDETVRVVETPGHADDHVSLVGSDALYSGDVVVYADGAFDDGSFGRTDRPYQSRERLIESIERLIDVTPASVAALYPGHGPSYEGDVRAVLDRALERAERREPKYD</sequence>
<dbReference type="PANTHER" id="PTHR46233:SF3">
    <property type="entry name" value="HYDROXYACYLGLUTATHIONE HYDROLASE GLOC"/>
    <property type="match status" value="1"/>
</dbReference>
<dbReference type="RefSeq" id="WP_108383197.1">
    <property type="nucleotide sequence ID" value="NZ_CP028858.1"/>
</dbReference>
<dbReference type="InterPro" id="IPR051453">
    <property type="entry name" value="MBL_Glyoxalase_II"/>
</dbReference>
<protein>
    <submittedName>
        <fullName evidence="6">MBL fold metallo-hydrolase</fullName>
    </submittedName>
</protein>
<dbReference type="AlphaFoldDB" id="A0A2R4X2Q4"/>
<dbReference type="EMBL" id="CP028858">
    <property type="protein sequence ID" value="AWB28076.1"/>
    <property type="molecule type" value="Genomic_DNA"/>
</dbReference>
<dbReference type="Proteomes" id="UP000244727">
    <property type="component" value="Chromosome"/>
</dbReference>
<evidence type="ECO:0000256" key="1">
    <source>
        <dbReference type="ARBA" id="ARBA00001947"/>
    </source>
</evidence>
<dbReference type="InterPro" id="IPR036866">
    <property type="entry name" value="RibonucZ/Hydroxyglut_hydro"/>
</dbReference>
<reference evidence="6 7" key="1">
    <citation type="submission" date="2018-04" db="EMBL/GenBank/DDBJ databases">
        <title>Halococcoides cellulosivorans gen. nov., sp. nov., an extremely halophilic cellulose-utilizing haloarchaeon from hypersaline lakes.</title>
        <authorList>
            <person name="Sorokin D.Y."/>
            <person name="Toshchakov S.V."/>
            <person name="Samarov N.I."/>
            <person name="Korzhenkov A."/>
            <person name="Kublanov I.V."/>
        </authorList>
    </citation>
    <scope>NUCLEOTIDE SEQUENCE [LARGE SCALE GENOMIC DNA]</scope>
    <source>
        <strain evidence="6 7">HArcel1</strain>
    </source>
</reference>
<evidence type="ECO:0000256" key="3">
    <source>
        <dbReference type="ARBA" id="ARBA00022801"/>
    </source>
</evidence>
<dbReference type="SMART" id="SM00849">
    <property type="entry name" value="Lactamase_B"/>
    <property type="match status" value="1"/>
</dbReference>
<evidence type="ECO:0000256" key="4">
    <source>
        <dbReference type="ARBA" id="ARBA00022833"/>
    </source>
</evidence>
<keyword evidence="3 6" id="KW-0378">Hydrolase</keyword>
<dbReference type="Pfam" id="PF00753">
    <property type="entry name" value="Lactamase_B"/>
    <property type="match status" value="1"/>
</dbReference>
<dbReference type="CDD" id="cd06262">
    <property type="entry name" value="metallo-hydrolase-like_MBL-fold"/>
    <property type="match status" value="1"/>
</dbReference>
<proteinExistence type="predicted"/>
<accession>A0A2R4X2Q4</accession>
<keyword evidence="2" id="KW-0479">Metal-binding</keyword>
<gene>
    <name evidence="6" type="ORF">HARCEL1_10340</name>
</gene>
<comment type="cofactor">
    <cofactor evidence="1">
        <name>Zn(2+)</name>
        <dbReference type="ChEBI" id="CHEBI:29105"/>
    </cofactor>
</comment>
<keyword evidence="7" id="KW-1185">Reference proteome</keyword>
<dbReference type="KEGG" id="harc:HARCEL1_10340"/>
<evidence type="ECO:0000313" key="6">
    <source>
        <dbReference type="EMBL" id="AWB28076.1"/>
    </source>
</evidence>
<feature type="domain" description="Metallo-beta-lactamase" evidence="5">
    <location>
        <begin position="14"/>
        <end position="174"/>
    </location>
</feature>
<dbReference type="InterPro" id="IPR001279">
    <property type="entry name" value="Metallo-B-lactamas"/>
</dbReference>
<name>A0A2R4X2Q4_9EURY</name>
<evidence type="ECO:0000259" key="5">
    <source>
        <dbReference type="SMART" id="SM00849"/>
    </source>
</evidence>
<keyword evidence="4" id="KW-0862">Zinc</keyword>
<dbReference type="GO" id="GO:0016787">
    <property type="term" value="F:hydrolase activity"/>
    <property type="evidence" value="ECO:0007669"/>
    <property type="project" value="UniProtKB-KW"/>
</dbReference>
<dbReference type="GeneID" id="36512909"/>
<evidence type="ECO:0000313" key="7">
    <source>
        <dbReference type="Proteomes" id="UP000244727"/>
    </source>
</evidence>
<dbReference type="GO" id="GO:0046872">
    <property type="term" value="F:metal ion binding"/>
    <property type="evidence" value="ECO:0007669"/>
    <property type="project" value="UniProtKB-KW"/>
</dbReference>
<dbReference type="PANTHER" id="PTHR46233">
    <property type="entry name" value="HYDROXYACYLGLUTATHIONE HYDROLASE GLOC"/>
    <property type="match status" value="1"/>
</dbReference>